<dbReference type="OrthoDB" id="8123891at2759"/>
<proteinExistence type="predicted"/>
<name>A0A087T460_STEMI</name>
<gene>
    <name evidence="2" type="ORF">X975_25407</name>
</gene>
<dbReference type="GO" id="GO:0003676">
    <property type="term" value="F:nucleic acid binding"/>
    <property type="evidence" value="ECO:0007669"/>
    <property type="project" value="InterPro"/>
</dbReference>
<evidence type="ECO:0000313" key="3">
    <source>
        <dbReference type="Proteomes" id="UP000054359"/>
    </source>
</evidence>
<feature type="non-terminal residue" evidence="2">
    <location>
        <position position="95"/>
    </location>
</feature>
<dbReference type="SUPFAM" id="SSF57756">
    <property type="entry name" value="Retrovirus zinc finger-like domains"/>
    <property type="match status" value="1"/>
</dbReference>
<dbReference type="EMBL" id="KK113335">
    <property type="protein sequence ID" value="KFM59899.1"/>
    <property type="molecule type" value="Genomic_DNA"/>
</dbReference>
<dbReference type="Pfam" id="PF07530">
    <property type="entry name" value="PRE_C2HC"/>
    <property type="match status" value="1"/>
</dbReference>
<dbReference type="InterPro" id="IPR036875">
    <property type="entry name" value="Znf_CCHC_sf"/>
</dbReference>
<protein>
    <recommendedName>
        <fullName evidence="1">Pre-C2HC domain-containing protein</fullName>
    </recommendedName>
</protein>
<accession>A0A087T460</accession>
<dbReference type="GO" id="GO:0008270">
    <property type="term" value="F:zinc ion binding"/>
    <property type="evidence" value="ECO:0007669"/>
    <property type="project" value="InterPro"/>
</dbReference>
<dbReference type="Proteomes" id="UP000054359">
    <property type="component" value="Unassembled WGS sequence"/>
</dbReference>
<evidence type="ECO:0000313" key="2">
    <source>
        <dbReference type="EMBL" id="KFM59899.1"/>
    </source>
</evidence>
<keyword evidence="3" id="KW-1185">Reference proteome</keyword>
<dbReference type="InterPro" id="IPR006579">
    <property type="entry name" value="Pre_C2HC_dom"/>
</dbReference>
<feature type="domain" description="Pre-C2HC" evidence="1">
    <location>
        <begin position="8"/>
        <end position="67"/>
    </location>
</feature>
<evidence type="ECO:0000259" key="1">
    <source>
        <dbReference type="Pfam" id="PF07530"/>
    </source>
</evidence>
<dbReference type="AlphaFoldDB" id="A0A087T460"/>
<sequence>MDTDFSEEEIKEALIECKIPVIKLNRMVRMRDGIPTPLPMYYLETPNTPDGKRMYDIRYLLDMRVRIVTYKGRPGPVQCFQCQRFGHTQKACHNK</sequence>
<reference evidence="2 3" key="1">
    <citation type="submission" date="2013-11" db="EMBL/GenBank/DDBJ databases">
        <title>Genome sequencing of Stegodyphus mimosarum.</title>
        <authorList>
            <person name="Bechsgaard J."/>
        </authorList>
    </citation>
    <scope>NUCLEOTIDE SEQUENCE [LARGE SCALE GENOMIC DNA]</scope>
</reference>
<organism evidence="2 3">
    <name type="scientific">Stegodyphus mimosarum</name>
    <name type="common">African social velvet spider</name>
    <dbReference type="NCBI Taxonomy" id="407821"/>
    <lineage>
        <taxon>Eukaryota</taxon>
        <taxon>Metazoa</taxon>
        <taxon>Ecdysozoa</taxon>
        <taxon>Arthropoda</taxon>
        <taxon>Chelicerata</taxon>
        <taxon>Arachnida</taxon>
        <taxon>Araneae</taxon>
        <taxon>Araneomorphae</taxon>
        <taxon>Entelegynae</taxon>
        <taxon>Eresoidea</taxon>
        <taxon>Eresidae</taxon>
        <taxon>Stegodyphus</taxon>
    </lineage>
</organism>